<dbReference type="Gene3D" id="3.30.565.10">
    <property type="entry name" value="Histidine kinase-like ATPase, C-terminal domain"/>
    <property type="match status" value="1"/>
</dbReference>
<evidence type="ECO:0000256" key="3">
    <source>
        <dbReference type="ARBA" id="ARBA00012438"/>
    </source>
</evidence>
<keyword evidence="4" id="KW-1003">Cell membrane</keyword>
<dbReference type="PROSITE" id="PS50885">
    <property type="entry name" value="HAMP"/>
    <property type="match status" value="1"/>
</dbReference>
<protein>
    <recommendedName>
        <fullName evidence="3">histidine kinase</fullName>
        <ecNumber evidence="3">2.7.13.3</ecNumber>
    </recommendedName>
</protein>
<dbReference type="InterPro" id="IPR003661">
    <property type="entry name" value="HisK_dim/P_dom"/>
</dbReference>
<proteinExistence type="predicted"/>
<feature type="domain" description="HAMP" evidence="14">
    <location>
        <begin position="151"/>
        <end position="203"/>
    </location>
</feature>
<keyword evidence="8 15" id="KW-0418">Kinase</keyword>
<keyword evidence="12" id="KW-0812">Transmembrane</keyword>
<feature type="domain" description="Histidine kinase" evidence="13">
    <location>
        <begin position="218"/>
        <end position="436"/>
    </location>
</feature>
<evidence type="ECO:0000259" key="13">
    <source>
        <dbReference type="PROSITE" id="PS50109"/>
    </source>
</evidence>
<dbReference type="PANTHER" id="PTHR45453">
    <property type="entry name" value="PHOSPHATE REGULON SENSOR PROTEIN PHOR"/>
    <property type="match status" value="1"/>
</dbReference>
<evidence type="ECO:0000256" key="2">
    <source>
        <dbReference type="ARBA" id="ARBA00004651"/>
    </source>
</evidence>
<dbReference type="EMBL" id="SLXK01000022">
    <property type="protein sequence ID" value="TCP24947.1"/>
    <property type="molecule type" value="Genomic_DNA"/>
</dbReference>
<evidence type="ECO:0000313" key="15">
    <source>
        <dbReference type="EMBL" id="TCP24947.1"/>
    </source>
</evidence>
<dbReference type="InterPro" id="IPR050351">
    <property type="entry name" value="BphY/WalK/GraS-like"/>
</dbReference>
<dbReference type="RefSeq" id="WP_132746843.1">
    <property type="nucleotide sequence ID" value="NZ_SLXK01000022.1"/>
</dbReference>
<keyword evidence="12" id="KW-1133">Transmembrane helix</keyword>
<dbReference type="Pfam" id="PF00512">
    <property type="entry name" value="HisKA"/>
    <property type="match status" value="1"/>
</dbReference>
<dbReference type="SUPFAM" id="SSF47384">
    <property type="entry name" value="Homodimeric domain of signal transducing histidine kinase"/>
    <property type="match status" value="1"/>
</dbReference>
<dbReference type="CDD" id="cd00082">
    <property type="entry name" value="HisKA"/>
    <property type="match status" value="1"/>
</dbReference>
<dbReference type="SUPFAM" id="SSF158472">
    <property type="entry name" value="HAMP domain-like"/>
    <property type="match status" value="1"/>
</dbReference>
<dbReference type="GO" id="GO:0005886">
    <property type="term" value="C:plasma membrane"/>
    <property type="evidence" value="ECO:0007669"/>
    <property type="project" value="UniProtKB-SubCell"/>
</dbReference>
<keyword evidence="10" id="KW-0902">Two-component regulatory system</keyword>
<dbReference type="GO" id="GO:0004721">
    <property type="term" value="F:phosphoprotein phosphatase activity"/>
    <property type="evidence" value="ECO:0007669"/>
    <property type="project" value="TreeGrafter"/>
</dbReference>
<dbReference type="GO" id="GO:0000155">
    <property type="term" value="F:phosphorelay sensor kinase activity"/>
    <property type="evidence" value="ECO:0007669"/>
    <property type="project" value="InterPro"/>
</dbReference>
<evidence type="ECO:0000256" key="5">
    <source>
        <dbReference type="ARBA" id="ARBA00022553"/>
    </source>
</evidence>
<dbReference type="InterPro" id="IPR004358">
    <property type="entry name" value="Sig_transdc_His_kin-like_C"/>
</dbReference>
<keyword evidence="5" id="KW-0597">Phosphoprotein</keyword>
<feature type="transmembrane region" description="Helical" evidence="12">
    <location>
        <begin position="9"/>
        <end position="25"/>
    </location>
</feature>
<dbReference type="CDD" id="cd06225">
    <property type="entry name" value="HAMP"/>
    <property type="match status" value="1"/>
</dbReference>
<organism evidence="15 16">
    <name type="scientific">Scopulibacillus darangshiensis</name>
    <dbReference type="NCBI Taxonomy" id="442528"/>
    <lineage>
        <taxon>Bacteria</taxon>
        <taxon>Bacillati</taxon>
        <taxon>Bacillota</taxon>
        <taxon>Bacilli</taxon>
        <taxon>Bacillales</taxon>
        <taxon>Sporolactobacillaceae</taxon>
        <taxon>Scopulibacillus</taxon>
    </lineage>
</organism>
<dbReference type="Gene3D" id="1.10.287.130">
    <property type="match status" value="1"/>
</dbReference>
<comment type="caution">
    <text evidence="15">The sequence shown here is derived from an EMBL/GenBank/DDBJ whole genome shotgun (WGS) entry which is preliminary data.</text>
</comment>
<evidence type="ECO:0000256" key="11">
    <source>
        <dbReference type="ARBA" id="ARBA00023136"/>
    </source>
</evidence>
<evidence type="ECO:0000256" key="6">
    <source>
        <dbReference type="ARBA" id="ARBA00022679"/>
    </source>
</evidence>
<evidence type="ECO:0000256" key="9">
    <source>
        <dbReference type="ARBA" id="ARBA00022840"/>
    </source>
</evidence>
<dbReference type="EC" id="2.7.13.3" evidence="3"/>
<dbReference type="InterPro" id="IPR005467">
    <property type="entry name" value="His_kinase_dom"/>
</dbReference>
<dbReference type="SUPFAM" id="SSF55874">
    <property type="entry name" value="ATPase domain of HSP90 chaperone/DNA topoisomerase II/histidine kinase"/>
    <property type="match status" value="1"/>
</dbReference>
<keyword evidence="6" id="KW-0808">Transferase</keyword>
<evidence type="ECO:0000259" key="14">
    <source>
        <dbReference type="PROSITE" id="PS50885"/>
    </source>
</evidence>
<comment type="catalytic activity">
    <reaction evidence="1">
        <text>ATP + protein L-histidine = ADP + protein N-phospho-L-histidine.</text>
        <dbReference type="EC" id="2.7.13.3"/>
    </reaction>
</comment>
<reference evidence="15 16" key="1">
    <citation type="submission" date="2019-03" db="EMBL/GenBank/DDBJ databases">
        <title>Genomic Encyclopedia of Type Strains, Phase IV (KMG-IV): sequencing the most valuable type-strain genomes for metagenomic binning, comparative biology and taxonomic classification.</title>
        <authorList>
            <person name="Goeker M."/>
        </authorList>
    </citation>
    <scope>NUCLEOTIDE SEQUENCE [LARGE SCALE GENOMIC DNA]</scope>
    <source>
        <strain evidence="15 16">DSM 19377</strain>
    </source>
</reference>
<dbReference type="AlphaFoldDB" id="A0A4R2NSX5"/>
<dbReference type="GO" id="GO:0016036">
    <property type="term" value="P:cellular response to phosphate starvation"/>
    <property type="evidence" value="ECO:0007669"/>
    <property type="project" value="TreeGrafter"/>
</dbReference>
<dbReference type="SMART" id="SM00387">
    <property type="entry name" value="HATPase_c"/>
    <property type="match status" value="1"/>
</dbReference>
<evidence type="ECO:0000256" key="7">
    <source>
        <dbReference type="ARBA" id="ARBA00022741"/>
    </source>
</evidence>
<dbReference type="InterPro" id="IPR036890">
    <property type="entry name" value="HATPase_C_sf"/>
</dbReference>
<evidence type="ECO:0000313" key="16">
    <source>
        <dbReference type="Proteomes" id="UP000295416"/>
    </source>
</evidence>
<dbReference type="Proteomes" id="UP000295416">
    <property type="component" value="Unassembled WGS sequence"/>
</dbReference>
<dbReference type="InterPro" id="IPR036097">
    <property type="entry name" value="HisK_dim/P_sf"/>
</dbReference>
<dbReference type="SMART" id="SM00304">
    <property type="entry name" value="HAMP"/>
    <property type="match status" value="1"/>
</dbReference>
<evidence type="ECO:0000256" key="1">
    <source>
        <dbReference type="ARBA" id="ARBA00000085"/>
    </source>
</evidence>
<dbReference type="PANTHER" id="PTHR45453:SF1">
    <property type="entry name" value="PHOSPHATE REGULON SENSOR PROTEIN PHOR"/>
    <property type="match status" value="1"/>
</dbReference>
<dbReference type="Pfam" id="PF00672">
    <property type="entry name" value="HAMP"/>
    <property type="match status" value="1"/>
</dbReference>
<keyword evidence="7" id="KW-0547">Nucleotide-binding</keyword>
<comment type="subcellular location">
    <subcellularLocation>
        <location evidence="2">Cell membrane</location>
        <topology evidence="2">Multi-pass membrane protein</topology>
    </subcellularLocation>
</comment>
<keyword evidence="16" id="KW-1185">Reference proteome</keyword>
<evidence type="ECO:0000256" key="10">
    <source>
        <dbReference type="ARBA" id="ARBA00023012"/>
    </source>
</evidence>
<evidence type="ECO:0000256" key="8">
    <source>
        <dbReference type="ARBA" id="ARBA00022777"/>
    </source>
</evidence>
<dbReference type="InterPro" id="IPR003594">
    <property type="entry name" value="HATPase_dom"/>
</dbReference>
<dbReference type="OrthoDB" id="335833at2"/>
<dbReference type="GO" id="GO:0005524">
    <property type="term" value="F:ATP binding"/>
    <property type="evidence" value="ECO:0007669"/>
    <property type="project" value="UniProtKB-KW"/>
</dbReference>
<accession>A0A4R2NSX5</accession>
<keyword evidence="9" id="KW-0067">ATP-binding</keyword>
<gene>
    <name evidence="15" type="ORF">EV207_12250</name>
</gene>
<dbReference type="SMART" id="SM00388">
    <property type="entry name" value="HisKA"/>
    <property type="match status" value="1"/>
</dbReference>
<evidence type="ECO:0000256" key="4">
    <source>
        <dbReference type="ARBA" id="ARBA00022475"/>
    </source>
</evidence>
<evidence type="ECO:0000256" key="12">
    <source>
        <dbReference type="SAM" id="Phobius"/>
    </source>
</evidence>
<sequence>MKPLKIRQWMFVGLLIILTVPRLFYEIPGLLDRYVFEQPSEQRAELKATLRVATANPAKWHNKAWQADLRKKSEKSDVGILILDSSDRVIFRSGPIESEKKPKRQATVVDGDHVLGRVLLFAPDKGNVLPTVIAAIAAICAFLFIGFKMGRYVVKPLEAMGKAARRIAGGDLDFDLPKSSAAEVEDVRAAFQAMGQGLRESIARQSKLEEERRLFIGAIAHDLRSPLFVLRGFLTRLEKGLASDPEKIARYAAICGQKAEQLDRLVSDLFSYTKMDYMEQTLRKKQLEMGPLMDEVVDDFLPLARAKDVVIAYDSPSTVCTLQGDGDLLRRVFANLLDNAIRYTPAEGKIDVGWHMDKDQFVFTVEDTGPGISEHDLPHLFEPFYRAEGSRNRETGGTGLGLTIAKRILRAHGGDLIAGNRTSGGAVFTGWLELCQAPQ</sequence>
<dbReference type="Pfam" id="PF02518">
    <property type="entry name" value="HATPase_c"/>
    <property type="match status" value="1"/>
</dbReference>
<dbReference type="Gene3D" id="6.10.340.10">
    <property type="match status" value="1"/>
</dbReference>
<dbReference type="PRINTS" id="PR00344">
    <property type="entry name" value="BCTRLSENSOR"/>
</dbReference>
<name>A0A4R2NSX5_9BACL</name>
<dbReference type="PROSITE" id="PS50109">
    <property type="entry name" value="HIS_KIN"/>
    <property type="match status" value="1"/>
</dbReference>
<keyword evidence="11 12" id="KW-0472">Membrane</keyword>
<feature type="transmembrane region" description="Helical" evidence="12">
    <location>
        <begin position="128"/>
        <end position="147"/>
    </location>
</feature>
<dbReference type="InterPro" id="IPR003660">
    <property type="entry name" value="HAMP_dom"/>
</dbReference>
<dbReference type="FunFam" id="3.30.565.10:FF:000006">
    <property type="entry name" value="Sensor histidine kinase WalK"/>
    <property type="match status" value="1"/>
</dbReference>
<dbReference type="CDD" id="cd00075">
    <property type="entry name" value="HATPase"/>
    <property type="match status" value="1"/>
</dbReference>